<evidence type="ECO:0008006" key="4">
    <source>
        <dbReference type="Google" id="ProtNLM"/>
    </source>
</evidence>
<dbReference type="PANTHER" id="PTHR21610:SF9">
    <property type="entry name" value="VON WILLEBRAND FACTOR A DOMAIN-CONTAINING PROTEIN 8"/>
    <property type="match status" value="1"/>
</dbReference>
<comment type="caution">
    <text evidence="2">The sequence shown here is derived from an EMBL/GenBank/DDBJ whole genome shotgun (WGS) entry which is preliminary data.</text>
</comment>
<dbReference type="SUPFAM" id="SSF53300">
    <property type="entry name" value="vWA-like"/>
    <property type="match status" value="1"/>
</dbReference>
<evidence type="ECO:0000313" key="2">
    <source>
        <dbReference type="EMBL" id="CAK0815063.1"/>
    </source>
</evidence>
<keyword evidence="3" id="KW-1185">Reference proteome</keyword>
<feature type="compositionally biased region" description="Gly residues" evidence="1">
    <location>
        <begin position="93"/>
        <end position="111"/>
    </location>
</feature>
<evidence type="ECO:0000313" key="3">
    <source>
        <dbReference type="Proteomes" id="UP001189429"/>
    </source>
</evidence>
<reference evidence="2" key="1">
    <citation type="submission" date="2023-10" db="EMBL/GenBank/DDBJ databases">
        <authorList>
            <person name="Chen Y."/>
            <person name="Shah S."/>
            <person name="Dougan E. K."/>
            <person name="Thang M."/>
            <person name="Chan C."/>
        </authorList>
    </citation>
    <scope>NUCLEOTIDE SEQUENCE [LARGE SCALE GENOMIC DNA]</scope>
</reference>
<feature type="region of interest" description="Disordered" evidence="1">
    <location>
        <begin position="59"/>
        <end position="117"/>
    </location>
</feature>
<proteinExistence type="predicted"/>
<organism evidence="2 3">
    <name type="scientific">Prorocentrum cordatum</name>
    <dbReference type="NCBI Taxonomy" id="2364126"/>
    <lineage>
        <taxon>Eukaryota</taxon>
        <taxon>Sar</taxon>
        <taxon>Alveolata</taxon>
        <taxon>Dinophyceae</taxon>
        <taxon>Prorocentrales</taxon>
        <taxon>Prorocentraceae</taxon>
        <taxon>Prorocentrum</taxon>
    </lineage>
</organism>
<dbReference type="InterPro" id="IPR036465">
    <property type="entry name" value="vWFA_dom_sf"/>
</dbReference>
<dbReference type="EMBL" id="CAUYUJ010005814">
    <property type="protein sequence ID" value="CAK0815063.1"/>
    <property type="molecule type" value="Genomic_DNA"/>
</dbReference>
<feature type="compositionally biased region" description="Basic and acidic residues" evidence="1">
    <location>
        <begin position="59"/>
        <end position="90"/>
    </location>
</feature>
<evidence type="ECO:0000256" key="1">
    <source>
        <dbReference type="SAM" id="MobiDB-lite"/>
    </source>
</evidence>
<name>A0ABN9RBW2_9DINO</name>
<dbReference type="InterPro" id="IPR039891">
    <property type="entry name" value="VWA8"/>
</dbReference>
<protein>
    <recommendedName>
        <fullName evidence="4">VWFA domain-containing protein</fullName>
    </recommendedName>
</protein>
<gene>
    <name evidence="2" type="ORF">PCOR1329_LOCUS18490</name>
</gene>
<accession>A0ABN9RBW2</accession>
<dbReference type="PANTHER" id="PTHR21610">
    <property type="entry name" value="VON WILLEBRAND FACTOR A DOMAIN-CONTAINING PROTEIN 8"/>
    <property type="match status" value="1"/>
</dbReference>
<dbReference type="Proteomes" id="UP001189429">
    <property type="component" value="Unassembled WGS sequence"/>
</dbReference>
<sequence>MCTYTCARVPESLEKRESHYGRISVPAACQFPLLQPTSAGGGGAQVIRQARRQRRRLLEASRREEHQREQSRDASGKPKHGDEDDKEHVGGNRWAGGSGGADTAGLGGKGGPYRLEKPGQNVHQISDEAKAQISEEAREAARKMGEEAREKRLQEIEMGGGDYDLYMTILGEVQGEVDQLRRVLGAATAKERERVWHRGAEGELDENRLVDAIAGEAAVFKRRAAREQRPGEAPQRPKRITFLFDASASMYRFNGMDGRLRRSCEAAVMLMEALRGFEQRFDYEVCCHDGDNVLTELVPFGRPPADEKERLKVISKMMTAAQYCGSGDNTLAAIERACERIEASGPADDYFVFAFSDANFARYGISPQVRERRKGGIP</sequence>